<keyword evidence="4" id="KW-0010">Activator</keyword>
<dbReference type="Gene3D" id="1.10.10.60">
    <property type="entry name" value="Homeodomain-like"/>
    <property type="match status" value="1"/>
</dbReference>
<protein>
    <submittedName>
        <fullName evidence="7">AraC family transcriptional regulator</fullName>
    </submittedName>
</protein>
<keyword evidence="3" id="KW-0238">DNA-binding</keyword>
<feature type="domain" description="HTH araC/xylS-type" evidence="6">
    <location>
        <begin position="163"/>
        <end position="260"/>
    </location>
</feature>
<evidence type="ECO:0000313" key="8">
    <source>
        <dbReference type="Proteomes" id="UP000033633"/>
    </source>
</evidence>
<dbReference type="InterPro" id="IPR011051">
    <property type="entry name" value="RmlC_Cupin_sf"/>
</dbReference>
<organism evidence="7 8">
    <name type="scientific">Photobacterium halotolerans</name>
    <dbReference type="NCBI Taxonomy" id="265726"/>
    <lineage>
        <taxon>Bacteria</taxon>
        <taxon>Pseudomonadati</taxon>
        <taxon>Pseudomonadota</taxon>
        <taxon>Gammaproteobacteria</taxon>
        <taxon>Vibrionales</taxon>
        <taxon>Vibrionaceae</taxon>
        <taxon>Photobacterium</taxon>
    </lineage>
</organism>
<gene>
    <name evidence="7" type="ORF">KY46_07975</name>
</gene>
<dbReference type="GO" id="GO:0003700">
    <property type="term" value="F:DNA-binding transcription factor activity"/>
    <property type="evidence" value="ECO:0007669"/>
    <property type="project" value="InterPro"/>
</dbReference>
<evidence type="ECO:0000256" key="1">
    <source>
        <dbReference type="ARBA" id="ARBA00022491"/>
    </source>
</evidence>
<comment type="caution">
    <text evidence="7">The sequence shown here is derived from an EMBL/GenBank/DDBJ whole genome shotgun (WGS) entry which is preliminary data.</text>
</comment>
<dbReference type="Pfam" id="PF12833">
    <property type="entry name" value="HTH_18"/>
    <property type="match status" value="1"/>
</dbReference>
<dbReference type="PROSITE" id="PS00041">
    <property type="entry name" value="HTH_ARAC_FAMILY_1"/>
    <property type="match status" value="1"/>
</dbReference>
<reference evidence="7 8" key="1">
    <citation type="submission" date="2014-12" db="EMBL/GenBank/DDBJ databases">
        <title>Mercury Reductase activity and rhizosphere competence traits in the genome of root associated Photobacterium halotolerans MELD1.</title>
        <authorList>
            <person name="Mathew D.C."/>
            <person name="Huang C.-C."/>
        </authorList>
    </citation>
    <scope>NUCLEOTIDE SEQUENCE [LARGE SCALE GENOMIC DNA]</scope>
    <source>
        <strain evidence="7 8">MELD1</strain>
    </source>
</reference>
<dbReference type="SUPFAM" id="SSF51182">
    <property type="entry name" value="RmlC-like cupins"/>
    <property type="match status" value="1"/>
</dbReference>
<sequence>MSLPGKQLHIPPYSTELPAPVVFRTACMPADAAYPLHRHPWGEFVYSFSGIMEVKIGSRQYLVPSQYGLWLPPDVEHQGLNRYETTHCSLYLDAALCGQMPETTCALEVSTLVKAMLDHLRVTSTVLPYSEAQSRLLAVLVDQLYGATTLGSYLPTSTDPLLRKVLGWLESAPGCNASLAELAKRVHTTERTLMRRAQRDLGISLSEWRQRLRVVRAMPLLEAGEKVENIAHDLGYASASAFIAMFRRLMGVTPDEYRRNVGDRTQIK</sequence>
<evidence type="ECO:0000256" key="5">
    <source>
        <dbReference type="ARBA" id="ARBA00023163"/>
    </source>
</evidence>
<accession>A0A0F5VFF3</accession>
<keyword evidence="1" id="KW-0678">Repressor</keyword>
<dbReference type="PROSITE" id="PS01124">
    <property type="entry name" value="HTH_ARAC_FAMILY_2"/>
    <property type="match status" value="1"/>
</dbReference>
<keyword evidence="8" id="KW-1185">Reference proteome</keyword>
<dbReference type="InterPro" id="IPR018062">
    <property type="entry name" value="HTH_AraC-typ_CS"/>
</dbReference>
<dbReference type="PANTHER" id="PTHR11019:SF190">
    <property type="entry name" value="ARAC-FAMILY REGULATORY PROTEIN"/>
    <property type="match status" value="1"/>
</dbReference>
<dbReference type="SUPFAM" id="SSF46689">
    <property type="entry name" value="Homeodomain-like"/>
    <property type="match status" value="1"/>
</dbReference>
<dbReference type="PANTHER" id="PTHR11019">
    <property type="entry name" value="HTH-TYPE TRANSCRIPTIONAL REGULATOR NIMR"/>
    <property type="match status" value="1"/>
</dbReference>
<evidence type="ECO:0000256" key="2">
    <source>
        <dbReference type="ARBA" id="ARBA00023015"/>
    </source>
</evidence>
<proteinExistence type="predicted"/>
<evidence type="ECO:0000259" key="6">
    <source>
        <dbReference type="PROSITE" id="PS01124"/>
    </source>
</evidence>
<dbReference type="AlphaFoldDB" id="A0A0F5VFF3"/>
<dbReference type="EMBL" id="JWYV01000005">
    <property type="protein sequence ID" value="KKD00205.1"/>
    <property type="molecule type" value="Genomic_DNA"/>
</dbReference>
<dbReference type="SMART" id="SM00342">
    <property type="entry name" value="HTH_ARAC"/>
    <property type="match status" value="1"/>
</dbReference>
<dbReference type="PATRIC" id="fig|265726.11.peg.3719"/>
<name>A0A0F5VFF3_9GAMM</name>
<keyword evidence="2" id="KW-0805">Transcription regulation</keyword>
<dbReference type="Gene3D" id="2.60.120.10">
    <property type="entry name" value="Jelly Rolls"/>
    <property type="match status" value="1"/>
</dbReference>
<dbReference type="InterPro" id="IPR003313">
    <property type="entry name" value="AraC-bd"/>
</dbReference>
<dbReference type="InterPro" id="IPR014710">
    <property type="entry name" value="RmlC-like_jellyroll"/>
</dbReference>
<dbReference type="Pfam" id="PF02311">
    <property type="entry name" value="AraC_binding"/>
    <property type="match status" value="1"/>
</dbReference>
<dbReference type="InterPro" id="IPR020449">
    <property type="entry name" value="Tscrpt_reg_AraC-type_HTH"/>
</dbReference>
<dbReference type="Proteomes" id="UP000033633">
    <property type="component" value="Unassembled WGS sequence"/>
</dbReference>
<dbReference type="CDD" id="cd06124">
    <property type="entry name" value="cupin_NimR-like_N"/>
    <property type="match status" value="1"/>
</dbReference>
<dbReference type="STRING" id="265726.KY46_07975"/>
<dbReference type="FunFam" id="1.10.10.60:FF:000132">
    <property type="entry name" value="AraC family transcriptional regulator"/>
    <property type="match status" value="1"/>
</dbReference>
<evidence type="ECO:0000313" key="7">
    <source>
        <dbReference type="EMBL" id="KKD00205.1"/>
    </source>
</evidence>
<dbReference type="PRINTS" id="PR00032">
    <property type="entry name" value="HTHARAC"/>
</dbReference>
<evidence type="ECO:0000256" key="3">
    <source>
        <dbReference type="ARBA" id="ARBA00023125"/>
    </source>
</evidence>
<dbReference type="OrthoDB" id="5949386at2"/>
<evidence type="ECO:0000256" key="4">
    <source>
        <dbReference type="ARBA" id="ARBA00023159"/>
    </source>
</evidence>
<dbReference type="InterPro" id="IPR018060">
    <property type="entry name" value="HTH_AraC"/>
</dbReference>
<dbReference type="GO" id="GO:0043565">
    <property type="term" value="F:sequence-specific DNA binding"/>
    <property type="evidence" value="ECO:0007669"/>
    <property type="project" value="InterPro"/>
</dbReference>
<dbReference type="RefSeq" id="WP_046220125.1">
    <property type="nucleotide sequence ID" value="NZ_JWYV01000005.1"/>
</dbReference>
<keyword evidence="5" id="KW-0804">Transcription</keyword>
<dbReference type="InterPro" id="IPR009057">
    <property type="entry name" value="Homeodomain-like_sf"/>
</dbReference>